<proteinExistence type="predicted"/>
<accession>A0A133KC24</accession>
<dbReference type="AlphaFoldDB" id="A0A133KC24"/>
<evidence type="ECO:0000313" key="1">
    <source>
        <dbReference type="EMBL" id="KWZ77116.1"/>
    </source>
</evidence>
<evidence type="ECO:0000313" key="2">
    <source>
        <dbReference type="Proteomes" id="UP000070376"/>
    </source>
</evidence>
<comment type="caution">
    <text evidence="1">The sequence shown here is derived from an EMBL/GenBank/DDBJ whole genome shotgun (WGS) entry which is preliminary data.</text>
</comment>
<reference evidence="2" key="1">
    <citation type="submission" date="2016-01" db="EMBL/GenBank/DDBJ databases">
        <authorList>
            <person name="Mitreva M."/>
            <person name="Pepin K.H."/>
            <person name="Mihindukulasuriya K.A."/>
            <person name="Fulton R."/>
            <person name="Fronick C."/>
            <person name="O'Laughlin M."/>
            <person name="Miner T."/>
            <person name="Herter B."/>
            <person name="Rosa B.A."/>
            <person name="Cordes M."/>
            <person name="Tomlinson C."/>
            <person name="Wollam A."/>
            <person name="Palsikar V.B."/>
            <person name="Mardis E.R."/>
            <person name="Wilson R.K."/>
        </authorList>
    </citation>
    <scope>NUCLEOTIDE SEQUENCE [LARGE SCALE GENOMIC DNA]</scope>
    <source>
        <strain evidence="2">GED7749B</strain>
    </source>
</reference>
<dbReference type="RefSeq" id="WP_061087180.1">
    <property type="nucleotide sequence ID" value="NZ_KQ955922.1"/>
</dbReference>
<name>A0A133KC24_HEYCO</name>
<gene>
    <name evidence="1" type="ORF">HMPREF3213_03305</name>
</gene>
<sequence>MGEIQKGLNKILWFAIKYGKSKLTVVSGRHLKTQMKSRDHSKLFFLEYSRQKGAAPRPEMFFSSCQKDKTRCIRARNVFLKLPKGQNTLHLGSECPFEGLSPYNCVKRR</sequence>
<dbReference type="EMBL" id="LRPN01000177">
    <property type="protein sequence ID" value="KWZ77116.1"/>
    <property type="molecule type" value="Genomic_DNA"/>
</dbReference>
<organism evidence="1 2">
    <name type="scientific">Heyndrickxia coagulans</name>
    <name type="common">Weizmannia coagulans</name>
    <dbReference type="NCBI Taxonomy" id="1398"/>
    <lineage>
        <taxon>Bacteria</taxon>
        <taxon>Bacillati</taxon>
        <taxon>Bacillota</taxon>
        <taxon>Bacilli</taxon>
        <taxon>Bacillales</taxon>
        <taxon>Bacillaceae</taxon>
        <taxon>Heyndrickxia</taxon>
    </lineage>
</organism>
<feature type="non-terminal residue" evidence="1">
    <location>
        <position position="109"/>
    </location>
</feature>
<protein>
    <submittedName>
        <fullName evidence="1">Uncharacterized protein</fullName>
    </submittedName>
</protein>
<dbReference type="Proteomes" id="UP000070376">
    <property type="component" value="Unassembled WGS sequence"/>
</dbReference>